<evidence type="ECO:0000256" key="7">
    <source>
        <dbReference type="ARBA" id="ARBA00025748"/>
    </source>
</evidence>
<dbReference type="PRINTS" id="PR00031">
    <property type="entry name" value="HTHREPRESSR"/>
</dbReference>
<keyword evidence="2 10" id="KW-0805">Transcription regulation</keyword>
<gene>
    <name evidence="13" type="ORF">L1049_022124</name>
</gene>
<comment type="caution">
    <text evidence="13">The sequence shown here is derived from an EMBL/GenBank/DDBJ whole genome shotgun (WGS) entry which is preliminary data.</text>
</comment>
<dbReference type="InterPro" id="IPR000047">
    <property type="entry name" value="HTH_motif"/>
</dbReference>
<dbReference type="GO" id="GO:0045893">
    <property type="term" value="P:positive regulation of DNA-templated transcription"/>
    <property type="evidence" value="ECO:0007669"/>
    <property type="project" value="TreeGrafter"/>
</dbReference>
<keyword evidence="4 8" id="KW-0371">Homeobox</keyword>
<name>A0AAP0WQQ3_LIQFO</name>
<feature type="DNA-binding region" description="Homeobox" evidence="8">
    <location>
        <begin position="37"/>
        <end position="96"/>
    </location>
</feature>
<protein>
    <recommendedName>
        <fullName evidence="10">Homeobox-leucine zipper protein</fullName>
    </recommendedName>
    <alternativeName>
        <fullName evidence="10">HD-ZIP protein</fullName>
    </alternativeName>
    <alternativeName>
        <fullName evidence="10">Homeodomain transcription factor</fullName>
    </alternativeName>
</protein>
<dbReference type="EMBL" id="JBBPBK010000011">
    <property type="protein sequence ID" value="KAK9274870.1"/>
    <property type="molecule type" value="Genomic_DNA"/>
</dbReference>
<keyword evidence="14" id="KW-1185">Reference proteome</keyword>
<dbReference type="InterPro" id="IPR045224">
    <property type="entry name" value="HDZip_class_I_plant"/>
</dbReference>
<keyword evidence="11" id="KW-0175">Coiled coil</keyword>
<sequence>MLARKENCPTAATAKLITFVSDMDLNPCRTTISMKKMGKDGRRFSEEQIRSLEFMFESESRPEPQMKHQLANKLGLQPRQVAIWFQNRRARLKTKQIEREYNILKANYDALTSTFESLKKENQSLVSQLQTLRNLLGKTRGSTNLRFEQTINSSDGECKIEDTNSESKEKPGLLLERYNHNIDMPSDDANSQNLDCFQEETDILNNVEHVDGLSTSSGTWSSYFLGQSSYGSQLWEL</sequence>
<evidence type="ECO:0000256" key="9">
    <source>
        <dbReference type="RuleBase" id="RU000682"/>
    </source>
</evidence>
<dbReference type="Pfam" id="PF02183">
    <property type="entry name" value="HALZ"/>
    <property type="match status" value="1"/>
</dbReference>
<dbReference type="Gene3D" id="1.10.10.60">
    <property type="entry name" value="Homeodomain-like"/>
    <property type="match status" value="1"/>
</dbReference>
<evidence type="ECO:0000256" key="10">
    <source>
        <dbReference type="RuleBase" id="RU369038"/>
    </source>
</evidence>
<evidence type="ECO:0000256" key="4">
    <source>
        <dbReference type="ARBA" id="ARBA00023155"/>
    </source>
</evidence>
<dbReference type="GO" id="GO:0005634">
    <property type="term" value="C:nucleus"/>
    <property type="evidence" value="ECO:0007669"/>
    <property type="project" value="UniProtKB-SubCell"/>
</dbReference>
<dbReference type="InterPro" id="IPR003106">
    <property type="entry name" value="Leu_zip_homeo"/>
</dbReference>
<feature type="domain" description="Homeobox" evidence="12">
    <location>
        <begin position="35"/>
        <end position="95"/>
    </location>
</feature>
<dbReference type="PROSITE" id="PS00027">
    <property type="entry name" value="HOMEOBOX_1"/>
    <property type="match status" value="1"/>
</dbReference>
<dbReference type="PANTHER" id="PTHR24326:SF552">
    <property type="entry name" value="HOMEOBOX-LEUCINE ZIPPER PROTEIN"/>
    <property type="match status" value="1"/>
</dbReference>
<accession>A0AAP0WQQ3</accession>
<feature type="coiled-coil region" evidence="11">
    <location>
        <begin position="87"/>
        <end position="135"/>
    </location>
</feature>
<comment type="subcellular location">
    <subcellularLocation>
        <location evidence="1 8 9">Nucleus</location>
    </subcellularLocation>
</comment>
<dbReference type="AlphaFoldDB" id="A0AAP0WQQ3"/>
<evidence type="ECO:0000256" key="1">
    <source>
        <dbReference type="ARBA" id="ARBA00004123"/>
    </source>
</evidence>
<reference evidence="13 14" key="1">
    <citation type="journal article" date="2024" name="Plant J.">
        <title>Genome sequences and population genomics reveal climatic adaptation and genomic divergence between two closely related sweetgum species.</title>
        <authorList>
            <person name="Xu W.Q."/>
            <person name="Ren C.Q."/>
            <person name="Zhang X.Y."/>
            <person name="Comes H.P."/>
            <person name="Liu X.H."/>
            <person name="Li Y.G."/>
            <person name="Kettle C.J."/>
            <person name="Jalonen R."/>
            <person name="Gaisberger H."/>
            <person name="Ma Y.Z."/>
            <person name="Qiu Y.X."/>
        </authorList>
    </citation>
    <scope>NUCLEOTIDE SEQUENCE [LARGE SCALE GENOMIC DNA]</scope>
    <source>
        <strain evidence="13">Hangzhou</strain>
    </source>
</reference>
<dbReference type="PANTHER" id="PTHR24326">
    <property type="entry name" value="HOMEOBOX-LEUCINE ZIPPER PROTEIN"/>
    <property type="match status" value="1"/>
</dbReference>
<evidence type="ECO:0000256" key="11">
    <source>
        <dbReference type="SAM" id="Coils"/>
    </source>
</evidence>
<keyword evidence="3 8" id="KW-0238">DNA-binding</keyword>
<evidence type="ECO:0000256" key="2">
    <source>
        <dbReference type="ARBA" id="ARBA00023015"/>
    </source>
</evidence>
<evidence type="ECO:0000313" key="13">
    <source>
        <dbReference type="EMBL" id="KAK9274870.1"/>
    </source>
</evidence>
<dbReference type="GO" id="GO:0000981">
    <property type="term" value="F:DNA-binding transcription factor activity, RNA polymerase II-specific"/>
    <property type="evidence" value="ECO:0007669"/>
    <property type="project" value="UniProtKB-UniRule"/>
</dbReference>
<dbReference type="CDD" id="cd00086">
    <property type="entry name" value="homeodomain"/>
    <property type="match status" value="1"/>
</dbReference>
<comment type="similarity">
    <text evidence="7 10">Belongs to the HD-ZIP homeobox family. Class I subfamily.</text>
</comment>
<evidence type="ECO:0000256" key="5">
    <source>
        <dbReference type="ARBA" id="ARBA00023163"/>
    </source>
</evidence>
<evidence type="ECO:0000256" key="6">
    <source>
        <dbReference type="ARBA" id="ARBA00023242"/>
    </source>
</evidence>
<dbReference type="GO" id="GO:0043565">
    <property type="term" value="F:sequence-specific DNA binding"/>
    <property type="evidence" value="ECO:0007669"/>
    <property type="project" value="InterPro"/>
</dbReference>
<evidence type="ECO:0000313" key="14">
    <source>
        <dbReference type="Proteomes" id="UP001415857"/>
    </source>
</evidence>
<dbReference type="Proteomes" id="UP001415857">
    <property type="component" value="Unassembled WGS sequence"/>
</dbReference>
<dbReference type="InterPro" id="IPR017970">
    <property type="entry name" value="Homeobox_CS"/>
</dbReference>
<dbReference type="SMART" id="SM00389">
    <property type="entry name" value="HOX"/>
    <property type="match status" value="1"/>
</dbReference>
<evidence type="ECO:0000259" key="12">
    <source>
        <dbReference type="PROSITE" id="PS50071"/>
    </source>
</evidence>
<keyword evidence="5 10" id="KW-0804">Transcription</keyword>
<dbReference type="PROSITE" id="PS50071">
    <property type="entry name" value="HOMEOBOX_2"/>
    <property type="match status" value="1"/>
</dbReference>
<dbReference type="InterPro" id="IPR009057">
    <property type="entry name" value="Homeodomain-like_sf"/>
</dbReference>
<evidence type="ECO:0000256" key="3">
    <source>
        <dbReference type="ARBA" id="ARBA00023125"/>
    </source>
</evidence>
<dbReference type="Pfam" id="PF00046">
    <property type="entry name" value="Homeodomain"/>
    <property type="match status" value="1"/>
</dbReference>
<dbReference type="SUPFAM" id="SSF46689">
    <property type="entry name" value="Homeodomain-like"/>
    <property type="match status" value="1"/>
</dbReference>
<proteinExistence type="inferred from homology"/>
<organism evidence="13 14">
    <name type="scientific">Liquidambar formosana</name>
    <name type="common">Formosan gum</name>
    <dbReference type="NCBI Taxonomy" id="63359"/>
    <lineage>
        <taxon>Eukaryota</taxon>
        <taxon>Viridiplantae</taxon>
        <taxon>Streptophyta</taxon>
        <taxon>Embryophyta</taxon>
        <taxon>Tracheophyta</taxon>
        <taxon>Spermatophyta</taxon>
        <taxon>Magnoliopsida</taxon>
        <taxon>eudicotyledons</taxon>
        <taxon>Gunneridae</taxon>
        <taxon>Pentapetalae</taxon>
        <taxon>Saxifragales</taxon>
        <taxon>Altingiaceae</taxon>
        <taxon>Liquidambar</taxon>
    </lineage>
</organism>
<dbReference type="InterPro" id="IPR001356">
    <property type="entry name" value="HD"/>
</dbReference>
<keyword evidence="6 8" id="KW-0539">Nucleus</keyword>
<evidence type="ECO:0000256" key="8">
    <source>
        <dbReference type="PROSITE-ProRule" id="PRU00108"/>
    </source>
</evidence>
<comment type="function">
    <text evidence="10">Transcription factor.</text>
</comment>